<evidence type="ECO:0000313" key="3">
    <source>
        <dbReference type="Proteomes" id="UP000217790"/>
    </source>
</evidence>
<dbReference type="InParanoid" id="A0A2H3DQ98"/>
<organism evidence="2 3">
    <name type="scientific">Armillaria gallica</name>
    <name type="common">Bulbous honey fungus</name>
    <name type="synonym">Armillaria bulbosa</name>
    <dbReference type="NCBI Taxonomy" id="47427"/>
    <lineage>
        <taxon>Eukaryota</taxon>
        <taxon>Fungi</taxon>
        <taxon>Dikarya</taxon>
        <taxon>Basidiomycota</taxon>
        <taxon>Agaricomycotina</taxon>
        <taxon>Agaricomycetes</taxon>
        <taxon>Agaricomycetidae</taxon>
        <taxon>Agaricales</taxon>
        <taxon>Marasmiineae</taxon>
        <taxon>Physalacriaceae</taxon>
        <taxon>Armillaria</taxon>
    </lineage>
</organism>
<keyword evidence="3" id="KW-1185">Reference proteome</keyword>
<dbReference type="STRING" id="47427.A0A2H3DQ98"/>
<reference evidence="3" key="1">
    <citation type="journal article" date="2017" name="Nat. Ecol. Evol.">
        <title>Genome expansion and lineage-specific genetic innovations in the forest pathogenic fungi Armillaria.</title>
        <authorList>
            <person name="Sipos G."/>
            <person name="Prasanna A.N."/>
            <person name="Walter M.C."/>
            <person name="O'Connor E."/>
            <person name="Balint B."/>
            <person name="Krizsan K."/>
            <person name="Kiss B."/>
            <person name="Hess J."/>
            <person name="Varga T."/>
            <person name="Slot J."/>
            <person name="Riley R."/>
            <person name="Boka B."/>
            <person name="Rigling D."/>
            <person name="Barry K."/>
            <person name="Lee J."/>
            <person name="Mihaltcheva S."/>
            <person name="LaButti K."/>
            <person name="Lipzen A."/>
            <person name="Waldron R."/>
            <person name="Moloney N.M."/>
            <person name="Sperisen C."/>
            <person name="Kredics L."/>
            <person name="Vagvoelgyi C."/>
            <person name="Patrignani A."/>
            <person name="Fitzpatrick D."/>
            <person name="Nagy I."/>
            <person name="Doyle S."/>
            <person name="Anderson J.B."/>
            <person name="Grigoriev I.V."/>
            <person name="Gueldener U."/>
            <person name="Muensterkoetter M."/>
            <person name="Nagy L.G."/>
        </authorList>
    </citation>
    <scope>NUCLEOTIDE SEQUENCE [LARGE SCALE GENOMIC DNA]</scope>
    <source>
        <strain evidence="3">Ar21-2</strain>
    </source>
</reference>
<dbReference type="Proteomes" id="UP000217790">
    <property type="component" value="Unassembled WGS sequence"/>
</dbReference>
<sequence length="154" mass="17411">MSQALYLLSTGKLVQIPEVLFCAPLLDLFNHFLNKLVEDPNWAITPAGMDYTHYRYSYILKEEARHFACITYNMIHQEQPDSPLVLPQWATIPTYAYMVPSYAYPWEYGPPGLQGPSWLFAAAGINNLETSGQQQQPDKPQLPSRPPALSAAPR</sequence>
<dbReference type="AlphaFoldDB" id="A0A2H3DQ98"/>
<gene>
    <name evidence="2" type="ORF">ARMGADRAFT_1082063</name>
</gene>
<evidence type="ECO:0000256" key="1">
    <source>
        <dbReference type="SAM" id="MobiDB-lite"/>
    </source>
</evidence>
<evidence type="ECO:0000313" key="2">
    <source>
        <dbReference type="EMBL" id="PBK91257.1"/>
    </source>
</evidence>
<feature type="region of interest" description="Disordered" evidence="1">
    <location>
        <begin position="129"/>
        <end position="154"/>
    </location>
</feature>
<feature type="compositionally biased region" description="Polar residues" evidence="1">
    <location>
        <begin position="129"/>
        <end position="138"/>
    </location>
</feature>
<accession>A0A2H3DQ98</accession>
<proteinExistence type="predicted"/>
<dbReference type="EMBL" id="KZ293662">
    <property type="protein sequence ID" value="PBK91257.1"/>
    <property type="molecule type" value="Genomic_DNA"/>
</dbReference>
<name>A0A2H3DQ98_ARMGA</name>
<protein>
    <submittedName>
        <fullName evidence="2">Uncharacterized protein</fullName>
    </submittedName>
</protein>